<evidence type="ECO:0000313" key="3">
    <source>
        <dbReference type="Proteomes" id="UP000321110"/>
    </source>
</evidence>
<name>A0A5C7VQN5_AQUAC</name>
<feature type="non-terminal residue" evidence="2">
    <location>
        <position position="82"/>
    </location>
</feature>
<evidence type="ECO:0000313" key="2">
    <source>
        <dbReference type="EMBL" id="TXI27691.1"/>
    </source>
</evidence>
<dbReference type="EMBL" id="SSFO01000298">
    <property type="protein sequence ID" value="TXI27691.1"/>
    <property type="molecule type" value="Genomic_DNA"/>
</dbReference>
<sequence>MSSQTLALQTDGGLLRRLSSLLYRKPTLYLALLLIPPLLWFGAIYLGSLLTLLWQGFYTFDDFSMTVTPDLTLGNFKALFQA</sequence>
<evidence type="ECO:0000256" key="1">
    <source>
        <dbReference type="SAM" id="Phobius"/>
    </source>
</evidence>
<keyword evidence="1" id="KW-0472">Membrane</keyword>
<keyword evidence="1" id="KW-0812">Transmembrane</keyword>
<dbReference type="AlphaFoldDB" id="A0A5C7VQN5"/>
<dbReference type="Proteomes" id="UP000321110">
    <property type="component" value="Unassembled WGS sequence"/>
</dbReference>
<proteinExistence type="predicted"/>
<comment type="caution">
    <text evidence="2">The sequence shown here is derived from an EMBL/GenBank/DDBJ whole genome shotgun (WGS) entry which is preliminary data.</text>
</comment>
<accession>A0A5C7VQN5</accession>
<keyword evidence="1" id="KW-1133">Transmembrane helix</keyword>
<gene>
    <name evidence="2" type="ORF">E6Q69_17560</name>
</gene>
<organism evidence="2 3">
    <name type="scientific">Aquipseudomonas alcaligenes</name>
    <name type="common">Pseudomonas alcaligenes</name>
    <dbReference type="NCBI Taxonomy" id="43263"/>
    <lineage>
        <taxon>Bacteria</taxon>
        <taxon>Pseudomonadati</taxon>
        <taxon>Pseudomonadota</taxon>
        <taxon>Gammaproteobacteria</taxon>
        <taxon>Pseudomonadales</taxon>
        <taxon>Pseudomonadaceae</taxon>
        <taxon>Aquipseudomonas</taxon>
    </lineage>
</organism>
<feature type="transmembrane region" description="Helical" evidence="1">
    <location>
        <begin position="27"/>
        <end position="54"/>
    </location>
</feature>
<protein>
    <submittedName>
        <fullName evidence="2">ABC transporter permease</fullName>
    </submittedName>
</protein>
<reference evidence="2 3" key="1">
    <citation type="submission" date="2018-09" db="EMBL/GenBank/DDBJ databases">
        <title>Metagenome Assembled Genomes from an Advanced Water Purification Facility.</title>
        <authorList>
            <person name="Stamps B.W."/>
            <person name="Spear J.R."/>
        </authorList>
    </citation>
    <scope>NUCLEOTIDE SEQUENCE [LARGE SCALE GENOMIC DNA]</scope>
    <source>
        <strain evidence="2">Bin_52_1</strain>
    </source>
</reference>